<evidence type="ECO:0000256" key="2">
    <source>
        <dbReference type="SAM" id="Phobius"/>
    </source>
</evidence>
<keyword evidence="3" id="KW-0732">Signal</keyword>
<feature type="region of interest" description="Disordered" evidence="1">
    <location>
        <begin position="23"/>
        <end position="114"/>
    </location>
</feature>
<feature type="chain" id="PRO_5012286090" evidence="3">
    <location>
        <begin position="28"/>
        <end position="213"/>
    </location>
</feature>
<keyword evidence="2" id="KW-0812">Transmembrane</keyword>
<keyword evidence="2" id="KW-1133">Transmembrane helix</keyword>
<reference evidence="4 5" key="1">
    <citation type="submission" date="2017-06" db="EMBL/GenBank/DDBJ databases">
        <authorList>
            <person name="Kim H.J."/>
            <person name="Triplett B.A."/>
        </authorList>
    </citation>
    <scope>NUCLEOTIDE SEQUENCE [LARGE SCALE GENOMIC DNA]</scope>
    <source>
        <strain evidence="4 5">CGMCC 4.5593</strain>
    </source>
</reference>
<accession>A0A239JWK8</accession>
<keyword evidence="2" id="KW-0472">Membrane</keyword>
<feature type="region of interest" description="Disordered" evidence="1">
    <location>
        <begin position="153"/>
        <end position="173"/>
    </location>
</feature>
<organism evidence="4 5">
    <name type="scientific">Asanoa hainanensis</name>
    <dbReference type="NCBI Taxonomy" id="560556"/>
    <lineage>
        <taxon>Bacteria</taxon>
        <taxon>Bacillati</taxon>
        <taxon>Actinomycetota</taxon>
        <taxon>Actinomycetes</taxon>
        <taxon>Micromonosporales</taxon>
        <taxon>Micromonosporaceae</taxon>
        <taxon>Asanoa</taxon>
    </lineage>
</organism>
<gene>
    <name evidence="4" type="ORF">SAMN05421812_103172</name>
</gene>
<dbReference type="RefSeq" id="WP_144022522.1">
    <property type="nucleotide sequence ID" value="NZ_FZPH01000003.1"/>
</dbReference>
<evidence type="ECO:0000313" key="4">
    <source>
        <dbReference type="EMBL" id="SNT10317.1"/>
    </source>
</evidence>
<feature type="transmembrane region" description="Helical" evidence="2">
    <location>
        <begin position="180"/>
        <end position="202"/>
    </location>
</feature>
<evidence type="ECO:0000256" key="3">
    <source>
        <dbReference type="SAM" id="SignalP"/>
    </source>
</evidence>
<dbReference type="AlphaFoldDB" id="A0A239JWK8"/>
<sequence>MRWRPALALAASAVGVALLSGAGPAWADQPASAGRSQPGVALSPASPPSPPASPEQASPPPSTGTGTATDPPGTGTNPPGPPPPDADSTPADDLRLDKTPVPPPPPPVGLRSGQRNVRQGLAGGVVEAVLRVATDSAVRVVDRKDDVLPTGTAVVSATGPSVPGTGGGGDDGTDPKATGMAVGIVLLVGVGLMAAGVALVGLRNRRDMADHSH</sequence>
<feature type="compositionally biased region" description="Pro residues" evidence="1">
    <location>
        <begin position="45"/>
        <end position="62"/>
    </location>
</feature>
<dbReference type="EMBL" id="FZPH01000003">
    <property type="protein sequence ID" value="SNT10317.1"/>
    <property type="molecule type" value="Genomic_DNA"/>
</dbReference>
<name>A0A239JWK8_9ACTN</name>
<protein>
    <submittedName>
        <fullName evidence="4">Uncharacterized protein</fullName>
    </submittedName>
</protein>
<feature type="compositionally biased region" description="Low complexity" evidence="1">
    <location>
        <begin position="63"/>
        <end position="77"/>
    </location>
</feature>
<evidence type="ECO:0000313" key="5">
    <source>
        <dbReference type="Proteomes" id="UP000198362"/>
    </source>
</evidence>
<proteinExistence type="predicted"/>
<feature type="signal peptide" evidence="3">
    <location>
        <begin position="1"/>
        <end position="27"/>
    </location>
</feature>
<evidence type="ECO:0000256" key="1">
    <source>
        <dbReference type="SAM" id="MobiDB-lite"/>
    </source>
</evidence>
<keyword evidence="5" id="KW-1185">Reference proteome</keyword>
<dbReference type="Proteomes" id="UP000198362">
    <property type="component" value="Unassembled WGS sequence"/>
</dbReference>